<reference evidence="16 17" key="1">
    <citation type="journal article" date="2015" name="Genome Announc.">
        <title>Expanding the biotechnology potential of lactobacilli through comparative genomics of 213 strains and associated genera.</title>
        <authorList>
            <person name="Sun Z."/>
            <person name="Harris H.M."/>
            <person name="McCann A."/>
            <person name="Guo C."/>
            <person name="Argimon S."/>
            <person name="Zhang W."/>
            <person name="Yang X."/>
            <person name="Jeffery I.B."/>
            <person name="Cooney J.C."/>
            <person name="Kagawa T.F."/>
            <person name="Liu W."/>
            <person name="Song Y."/>
            <person name="Salvetti E."/>
            <person name="Wrobel A."/>
            <person name="Rasinkangas P."/>
            <person name="Parkhill J."/>
            <person name="Rea M.C."/>
            <person name="O'Sullivan O."/>
            <person name="Ritari J."/>
            <person name="Douillard F.P."/>
            <person name="Paul Ross R."/>
            <person name="Yang R."/>
            <person name="Briner A.E."/>
            <person name="Felis G.E."/>
            <person name="de Vos W.M."/>
            <person name="Barrangou R."/>
            <person name="Klaenhammer T.R."/>
            <person name="Caufield P.W."/>
            <person name="Cui Y."/>
            <person name="Zhang H."/>
            <person name="O'Toole P.W."/>
        </authorList>
    </citation>
    <scope>NUCLEOTIDE SEQUENCE [LARGE SCALE GENOMIC DNA]</scope>
    <source>
        <strain evidence="14 17">ATCC BAA-66</strain>
        <strain evidence="15 16">DSM 13344</strain>
    </source>
</reference>
<protein>
    <submittedName>
        <fullName evidence="15">Integral membrane protein</fullName>
    </submittedName>
</protein>
<dbReference type="AlphaFoldDB" id="A0A0R2G2Y1"/>
<evidence type="ECO:0000313" key="16">
    <source>
        <dbReference type="Proteomes" id="UP000051645"/>
    </source>
</evidence>
<dbReference type="InterPro" id="IPR010617">
    <property type="entry name" value="TMEM175-like"/>
</dbReference>
<evidence type="ECO:0000256" key="2">
    <source>
        <dbReference type="ARBA" id="ARBA00006920"/>
    </source>
</evidence>
<evidence type="ECO:0000313" key="14">
    <source>
        <dbReference type="EMBL" id="KRN28410.1"/>
    </source>
</evidence>
<evidence type="ECO:0000256" key="11">
    <source>
        <dbReference type="ARBA" id="ARBA00023303"/>
    </source>
</evidence>
<keyword evidence="10 13" id="KW-0472">Membrane</keyword>
<dbReference type="PANTHER" id="PTHR31462:SF5">
    <property type="entry name" value="ENDOSOMAL_LYSOSOMAL PROTON CHANNEL TMEM175"/>
    <property type="match status" value="1"/>
</dbReference>
<feature type="transmembrane region" description="Helical" evidence="13">
    <location>
        <begin position="7"/>
        <end position="26"/>
    </location>
</feature>
<dbReference type="Proteomes" id="UP000051751">
    <property type="component" value="Unassembled WGS sequence"/>
</dbReference>
<feature type="transmembrane region" description="Helical" evidence="13">
    <location>
        <begin position="117"/>
        <end position="137"/>
    </location>
</feature>
<dbReference type="PANTHER" id="PTHR31462">
    <property type="entry name" value="ENDOSOMAL/LYSOSOMAL POTASSIUM CHANNEL TMEM175"/>
    <property type="match status" value="1"/>
</dbReference>
<keyword evidence="11" id="KW-0407">Ion channel</keyword>
<comment type="similarity">
    <text evidence="2">Belongs to the TMEM175 family.</text>
</comment>
<evidence type="ECO:0000256" key="13">
    <source>
        <dbReference type="SAM" id="Phobius"/>
    </source>
</evidence>
<comment type="caution">
    <text evidence="15">The sequence shown here is derived from an EMBL/GenBank/DDBJ whole genome shotgun (WGS) entry which is preliminary data.</text>
</comment>
<gene>
    <name evidence="14" type="ORF">IV38_GL001410</name>
    <name evidence="15" type="ORF">IV40_GL001197</name>
</gene>
<keyword evidence="6" id="KW-0631">Potassium channel</keyword>
<evidence type="ECO:0000256" key="5">
    <source>
        <dbReference type="ARBA" id="ARBA00022692"/>
    </source>
</evidence>
<accession>A0A0R2G2Y1</accession>
<keyword evidence="7" id="KW-0630">Potassium</keyword>
<dbReference type="EMBL" id="JQAZ01000003">
    <property type="protein sequence ID" value="KRN31911.1"/>
    <property type="molecule type" value="Genomic_DNA"/>
</dbReference>
<evidence type="ECO:0000256" key="8">
    <source>
        <dbReference type="ARBA" id="ARBA00022989"/>
    </source>
</evidence>
<organism evidence="15 16">
    <name type="scientific">Lactobacillus selangorensis</name>
    <dbReference type="NCBI Taxonomy" id="81857"/>
    <lineage>
        <taxon>Bacteria</taxon>
        <taxon>Bacillati</taxon>
        <taxon>Bacillota</taxon>
        <taxon>Bacilli</taxon>
        <taxon>Lactobacillales</taxon>
        <taxon>Lactobacillaceae</taxon>
        <taxon>Lactobacillus</taxon>
    </lineage>
</organism>
<comment type="catalytic activity">
    <reaction evidence="12">
        <text>K(+)(in) = K(+)(out)</text>
        <dbReference type="Rhea" id="RHEA:29463"/>
        <dbReference type="ChEBI" id="CHEBI:29103"/>
    </reaction>
</comment>
<proteinExistence type="inferred from homology"/>
<evidence type="ECO:0000256" key="9">
    <source>
        <dbReference type="ARBA" id="ARBA00023065"/>
    </source>
</evidence>
<evidence type="ECO:0000313" key="15">
    <source>
        <dbReference type="EMBL" id="KRN31911.1"/>
    </source>
</evidence>
<dbReference type="GO" id="GO:0005267">
    <property type="term" value="F:potassium channel activity"/>
    <property type="evidence" value="ECO:0007669"/>
    <property type="project" value="UniProtKB-KW"/>
</dbReference>
<name>A0A0R2G2Y1_9LACO</name>
<dbReference type="GO" id="GO:0015252">
    <property type="term" value="F:proton channel activity"/>
    <property type="evidence" value="ECO:0007669"/>
    <property type="project" value="InterPro"/>
</dbReference>
<feature type="transmembrane region" description="Helical" evidence="13">
    <location>
        <begin position="46"/>
        <end position="65"/>
    </location>
</feature>
<evidence type="ECO:0000256" key="12">
    <source>
        <dbReference type="ARBA" id="ARBA00034430"/>
    </source>
</evidence>
<dbReference type="Pfam" id="PF06736">
    <property type="entry name" value="TMEM175"/>
    <property type="match status" value="1"/>
</dbReference>
<evidence type="ECO:0000313" key="17">
    <source>
        <dbReference type="Proteomes" id="UP000051751"/>
    </source>
</evidence>
<keyword evidence="16" id="KW-1185">Reference proteome</keyword>
<keyword evidence="8 13" id="KW-1133">Transmembrane helix</keyword>
<evidence type="ECO:0000256" key="1">
    <source>
        <dbReference type="ARBA" id="ARBA00004141"/>
    </source>
</evidence>
<comment type="subcellular location">
    <subcellularLocation>
        <location evidence="1">Membrane</location>
        <topology evidence="1">Multi-pass membrane protein</topology>
    </subcellularLocation>
</comment>
<keyword evidence="4" id="KW-0633">Potassium transport</keyword>
<sequence length="214" mass="24450">MGKLTTGRLQAFSDGVFAILITILVLDFKIPTYTAGHLLPAVLKQWPILAAYLVSYFYVGTLWLFHHDYFKTIALINRDLNVLNLILLFSVTLLAYPTSLVATTLQSGNLTDIRTALVMYDLVGAFISLTFVWLYNYMCKHPELKAKNVTDQFYQQIKHDPYRSVSIYVVALVVTFFSVVVGGILLLAGIWFHYRAYRHMNQLLESEKKKTVLD</sequence>
<feature type="transmembrane region" description="Helical" evidence="13">
    <location>
        <begin position="85"/>
        <end position="105"/>
    </location>
</feature>
<evidence type="ECO:0000256" key="4">
    <source>
        <dbReference type="ARBA" id="ARBA00022538"/>
    </source>
</evidence>
<keyword evidence="5 13" id="KW-0812">Transmembrane</keyword>
<dbReference type="EMBL" id="JQAT01000003">
    <property type="protein sequence ID" value="KRN28410.1"/>
    <property type="molecule type" value="Genomic_DNA"/>
</dbReference>
<evidence type="ECO:0000256" key="10">
    <source>
        <dbReference type="ARBA" id="ARBA00023136"/>
    </source>
</evidence>
<dbReference type="Proteomes" id="UP000051645">
    <property type="component" value="Unassembled WGS sequence"/>
</dbReference>
<feature type="transmembrane region" description="Helical" evidence="13">
    <location>
        <begin position="165"/>
        <end position="194"/>
    </location>
</feature>
<dbReference type="GO" id="GO:0016020">
    <property type="term" value="C:membrane"/>
    <property type="evidence" value="ECO:0007669"/>
    <property type="project" value="UniProtKB-SubCell"/>
</dbReference>
<evidence type="ECO:0000256" key="6">
    <source>
        <dbReference type="ARBA" id="ARBA00022826"/>
    </source>
</evidence>
<keyword evidence="9" id="KW-0406">Ion transport</keyword>
<dbReference type="STRING" id="81857.IV38_GL001410"/>
<evidence type="ECO:0000256" key="3">
    <source>
        <dbReference type="ARBA" id="ARBA00022448"/>
    </source>
</evidence>
<dbReference type="PATRIC" id="fig|81857.3.peg.1420"/>
<evidence type="ECO:0000256" key="7">
    <source>
        <dbReference type="ARBA" id="ARBA00022958"/>
    </source>
</evidence>
<keyword evidence="3" id="KW-0813">Transport</keyword>